<reference evidence="2 3" key="1">
    <citation type="submission" date="2014-10" db="EMBL/GenBank/DDBJ databases">
        <title>Draft genome of the hookworm Ancylostoma caninum.</title>
        <authorList>
            <person name="Mitreva M."/>
        </authorList>
    </citation>
    <scope>NUCLEOTIDE SEQUENCE [LARGE SCALE GENOMIC DNA]</scope>
    <source>
        <strain evidence="2 3">Baltimore</strain>
    </source>
</reference>
<dbReference type="EMBL" id="JOJR01002539">
    <property type="protein sequence ID" value="RCN28509.1"/>
    <property type="molecule type" value="Genomic_DNA"/>
</dbReference>
<comment type="caution">
    <text evidence="2">The sequence shown here is derived from an EMBL/GenBank/DDBJ whole genome shotgun (WGS) entry which is preliminary data.</text>
</comment>
<protein>
    <submittedName>
        <fullName evidence="2">Uncharacterized protein</fullName>
    </submittedName>
</protein>
<evidence type="ECO:0000313" key="3">
    <source>
        <dbReference type="Proteomes" id="UP000252519"/>
    </source>
</evidence>
<sequence length="64" mass="7217">MVVAVIQLVKPNRLVSQCFCLSHSQPRIPLRVLQCILNEENHKSQHHSRPAEFGRNTAVANEGD</sequence>
<dbReference type="AlphaFoldDB" id="A0A368FBX1"/>
<proteinExistence type="predicted"/>
<evidence type="ECO:0000313" key="2">
    <source>
        <dbReference type="EMBL" id="RCN28509.1"/>
    </source>
</evidence>
<organism evidence="2 3">
    <name type="scientific">Ancylostoma caninum</name>
    <name type="common">Dog hookworm</name>
    <dbReference type="NCBI Taxonomy" id="29170"/>
    <lineage>
        <taxon>Eukaryota</taxon>
        <taxon>Metazoa</taxon>
        <taxon>Ecdysozoa</taxon>
        <taxon>Nematoda</taxon>
        <taxon>Chromadorea</taxon>
        <taxon>Rhabditida</taxon>
        <taxon>Rhabditina</taxon>
        <taxon>Rhabditomorpha</taxon>
        <taxon>Strongyloidea</taxon>
        <taxon>Ancylostomatidae</taxon>
        <taxon>Ancylostomatinae</taxon>
        <taxon>Ancylostoma</taxon>
    </lineage>
</organism>
<name>A0A368FBX1_ANCCA</name>
<keyword evidence="3" id="KW-1185">Reference proteome</keyword>
<accession>A0A368FBX1</accession>
<dbReference type="Proteomes" id="UP000252519">
    <property type="component" value="Unassembled WGS sequence"/>
</dbReference>
<gene>
    <name evidence="2" type="ORF">ANCCAN_25747</name>
</gene>
<feature type="region of interest" description="Disordered" evidence="1">
    <location>
        <begin position="42"/>
        <end position="64"/>
    </location>
</feature>
<evidence type="ECO:0000256" key="1">
    <source>
        <dbReference type="SAM" id="MobiDB-lite"/>
    </source>
</evidence>